<dbReference type="PANTHER" id="PTHR36847">
    <property type="entry name" value="AMIDOLIGASE ENZYME"/>
    <property type="match status" value="1"/>
</dbReference>
<comment type="caution">
    <text evidence="1">The sequence shown here is derived from an EMBL/GenBank/DDBJ whole genome shotgun (WGS) entry which is preliminary data.</text>
</comment>
<evidence type="ECO:0000313" key="2">
    <source>
        <dbReference type="Proteomes" id="UP000029525"/>
    </source>
</evidence>
<dbReference type="EMBL" id="JRNQ01000023">
    <property type="protein sequence ID" value="KGF44963.1"/>
    <property type="molecule type" value="Genomic_DNA"/>
</dbReference>
<proteinExistence type="predicted"/>
<sequence>MNEQIQNILNENGTKTSKIQKLLALGLTRRQVADLVAGGNYGFVQNVYKRMMQGLTTNAAQAAATVLPQLDYAFNRNFGVEIEAYNCTRERLARELTAAGIRVQVEGYNHTDHADHWKLVTDSSLNGNNTFELVSPILHGEQGLEELEKVCWVLDLCDVKVNDSCGLHVHMDAAEFDLQTWKNLILTYKRLEGVIDHFMPRSRRNNYYCKGLTTITEATINRASTISDLRAAFDHNRYHKVNLEAYARHRTVEFRQHGGSTNFTKMSAWIHFLAKMITFAKQDKVATGTALQNIPFLTESEKLYFRLRTKKLAA</sequence>
<dbReference type="Proteomes" id="UP000029525">
    <property type="component" value="Unassembled WGS sequence"/>
</dbReference>
<dbReference type="OrthoDB" id="5380364at2"/>
<reference evidence="1 2" key="1">
    <citation type="submission" date="2014-07" db="EMBL/GenBank/DDBJ databases">
        <authorList>
            <person name="McCorrison J."/>
            <person name="Sanka R."/>
            <person name="Torralba M."/>
            <person name="Gillis M."/>
            <person name="Haft D.H."/>
            <person name="Methe B."/>
            <person name="Sutton G."/>
            <person name="Nelson K.E."/>
        </authorList>
    </citation>
    <scope>NUCLEOTIDE SEQUENCE [LARGE SCALE GENOMIC DNA]</scope>
    <source>
        <strain evidence="1 2">DNF00320</strain>
    </source>
</reference>
<evidence type="ECO:0008006" key="3">
    <source>
        <dbReference type="Google" id="ProtNLM"/>
    </source>
</evidence>
<dbReference type="Pfam" id="PF12224">
    <property type="entry name" value="Amidoligase_2"/>
    <property type="match status" value="1"/>
</dbReference>
<gene>
    <name evidence="1" type="ORF">HMPREF0647_04745</name>
</gene>
<protein>
    <recommendedName>
        <fullName evidence="3">Amidoligase enzyme</fullName>
    </recommendedName>
</protein>
<evidence type="ECO:0000313" key="1">
    <source>
        <dbReference type="EMBL" id="KGF44963.1"/>
    </source>
</evidence>
<dbReference type="PANTHER" id="PTHR36847:SF1">
    <property type="entry name" value="AMIDOLIGASE ENZYME"/>
    <property type="match status" value="1"/>
</dbReference>
<dbReference type="AlphaFoldDB" id="A0A096ACX8"/>
<accession>A0A096ACX8</accession>
<dbReference type="InterPro" id="IPR022025">
    <property type="entry name" value="Amidoligase_2"/>
</dbReference>
<organism evidence="1 2">
    <name type="scientific">Prevotella bivia DNF00320</name>
    <dbReference type="NCBI Taxonomy" id="1401068"/>
    <lineage>
        <taxon>Bacteria</taxon>
        <taxon>Pseudomonadati</taxon>
        <taxon>Bacteroidota</taxon>
        <taxon>Bacteroidia</taxon>
        <taxon>Bacteroidales</taxon>
        <taxon>Prevotellaceae</taxon>
        <taxon>Prevotella</taxon>
    </lineage>
</organism>
<name>A0A096ACX8_9BACT</name>
<dbReference type="RefSeq" id="WP_036866666.1">
    <property type="nucleotide sequence ID" value="NZ_JRNQ01000023.1"/>
</dbReference>